<gene>
    <name evidence="5" type="ORF">BN9_075470</name>
</gene>
<dbReference type="GO" id="GO:0005829">
    <property type="term" value="C:cytosol"/>
    <property type="evidence" value="ECO:0007669"/>
    <property type="project" value="TreeGrafter"/>
</dbReference>
<protein>
    <recommendedName>
        <fullName evidence="4">Carbohydrate kinase FGGY N-terminal domain-containing protein</fullName>
    </recommendedName>
</protein>
<name>A0A024GJU9_9STRA</name>
<accession>A0A024GJU9</accession>
<keyword evidence="2" id="KW-0808">Transferase</keyword>
<evidence type="ECO:0000256" key="3">
    <source>
        <dbReference type="ARBA" id="ARBA00022777"/>
    </source>
</evidence>
<keyword evidence="3" id="KW-0418">Kinase</keyword>
<dbReference type="GO" id="GO:0050277">
    <property type="term" value="F:sedoheptulokinase activity"/>
    <property type="evidence" value="ECO:0007669"/>
    <property type="project" value="TreeGrafter"/>
</dbReference>
<dbReference type="AlphaFoldDB" id="A0A024GJU9"/>
<dbReference type="Proteomes" id="UP000053237">
    <property type="component" value="Unassembled WGS sequence"/>
</dbReference>
<dbReference type="PANTHER" id="PTHR10196">
    <property type="entry name" value="SUGAR KINASE"/>
    <property type="match status" value="1"/>
</dbReference>
<dbReference type="EMBL" id="CAIX01000133">
    <property type="protein sequence ID" value="CCI46604.1"/>
    <property type="molecule type" value="Genomic_DNA"/>
</dbReference>
<proteinExistence type="inferred from homology"/>
<dbReference type="OrthoDB" id="10264182at2759"/>
<dbReference type="Gene3D" id="3.30.420.40">
    <property type="match status" value="1"/>
</dbReference>
<dbReference type="GO" id="GO:0006071">
    <property type="term" value="P:glycerol metabolic process"/>
    <property type="evidence" value="ECO:0007669"/>
    <property type="project" value="TreeGrafter"/>
</dbReference>
<organism evidence="5 6">
    <name type="scientific">Albugo candida</name>
    <dbReference type="NCBI Taxonomy" id="65357"/>
    <lineage>
        <taxon>Eukaryota</taxon>
        <taxon>Sar</taxon>
        <taxon>Stramenopiles</taxon>
        <taxon>Oomycota</taxon>
        <taxon>Peronosporomycetes</taxon>
        <taxon>Albuginales</taxon>
        <taxon>Albuginaceae</taxon>
        <taxon>Albugo</taxon>
    </lineage>
</organism>
<dbReference type="CDD" id="cd07777">
    <property type="entry name" value="ASKHA_NBD_FGGY_SHK"/>
    <property type="match status" value="1"/>
</dbReference>
<dbReference type="PANTHER" id="PTHR10196:SF67">
    <property type="entry name" value="SEDOHEPTULOKINASE"/>
    <property type="match status" value="1"/>
</dbReference>
<dbReference type="SUPFAM" id="SSF53067">
    <property type="entry name" value="Actin-like ATPase domain"/>
    <property type="match status" value="1"/>
</dbReference>
<dbReference type="InParanoid" id="A0A024GJU9"/>
<comment type="similarity">
    <text evidence="1">Belongs to the FGGY kinase family.</text>
</comment>
<dbReference type="Pfam" id="PF00370">
    <property type="entry name" value="FGGY_N"/>
    <property type="match status" value="1"/>
</dbReference>
<dbReference type="InterPro" id="IPR043129">
    <property type="entry name" value="ATPase_NBD"/>
</dbReference>
<dbReference type="STRING" id="65357.A0A024GJU9"/>
<comment type="caution">
    <text evidence="5">The sequence shown here is derived from an EMBL/GenBank/DDBJ whole genome shotgun (WGS) entry which is preliminary data.</text>
</comment>
<reference evidence="5 6" key="1">
    <citation type="submission" date="2012-05" db="EMBL/GenBank/DDBJ databases">
        <title>Recombination and specialization in a pathogen metapopulation.</title>
        <authorList>
            <person name="Gardiner A."/>
            <person name="Kemen E."/>
            <person name="Schultz-Larsen T."/>
            <person name="MacLean D."/>
            <person name="Van Oosterhout C."/>
            <person name="Jones J.D.G."/>
        </authorList>
    </citation>
    <scope>NUCLEOTIDE SEQUENCE [LARGE SCALE GENOMIC DNA]</scope>
    <source>
        <strain evidence="5 6">Ac Nc2</strain>
    </source>
</reference>
<dbReference type="InterPro" id="IPR018484">
    <property type="entry name" value="FGGY_N"/>
</dbReference>
<evidence type="ECO:0000259" key="4">
    <source>
        <dbReference type="Pfam" id="PF00370"/>
    </source>
</evidence>
<evidence type="ECO:0000256" key="1">
    <source>
        <dbReference type="ARBA" id="ARBA00009156"/>
    </source>
</evidence>
<evidence type="ECO:0000256" key="2">
    <source>
        <dbReference type="ARBA" id="ARBA00022679"/>
    </source>
</evidence>
<evidence type="ECO:0000313" key="6">
    <source>
        <dbReference type="Proteomes" id="UP000053237"/>
    </source>
</evidence>
<feature type="domain" description="Carbohydrate kinase FGGY N-terminal" evidence="4">
    <location>
        <begin position="8"/>
        <end position="258"/>
    </location>
</feature>
<evidence type="ECO:0000313" key="5">
    <source>
        <dbReference type="EMBL" id="CCI46604.1"/>
    </source>
</evidence>
<sequence length="501" mass="55973">MECSAMRVLGIDIGTTSLKCMVTEQEHENIRIVKGITQPYEMNCPGVQSVSHILSTFFHALKFIAEEVSSITHICVCGQMHGIVWWCSTVLSHAAKTLFANECDGKWPWSDLITWEDTRCSNEFLRECNSHFECQNDKISKLASGYGIASFAHILRFQSDFLLTHRYDTCGTIMDLITSLLCGHNSPNLTFIDTINATAWGGFDVKEMRWNEKFLNALDIPLYVLPKIKKYGDVVGTSVAAFGVPKDAKVLVGMGDHPCAVAAAAYSLKREIVANVTTINIGTSAQIAFIISESQIENVRNQISELFEMRPFFNNCFMGVAASLSGYVLYPFSVKMLTGNRGNVLAWFLAQVSAWNDTLNNERNTFSMRELIAFGMEKRYTTLTCSPTVFGERSNFCLHGSFTNIRADNFNIGDMMAALCCGLVDHLIHMIPPTLRQLALSQSVIGTGNALLRNELLQFYLEERIGEYFQKIDETVNERFDAVFGATLIAMFVSPVPKKCQ</sequence>
<keyword evidence="6" id="KW-1185">Reference proteome</keyword>